<name>A0ABW0HSZ9_9BACL</name>
<feature type="domain" description="CBM6" evidence="1">
    <location>
        <begin position="1"/>
        <end position="128"/>
    </location>
</feature>
<protein>
    <submittedName>
        <fullName evidence="2">CBM35 domain-containing protein</fullName>
    </submittedName>
</protein>
<dbReference type="RefSeq" id="WP_378132565.1">
    <property type="nucleotide sequence ID" value="NZ_JBHSMI010000023.1"/>
</dbReference>
<accession>A0ABW0HSZ9</accession>
<evidence type="ECO:0000259" key="1">
    <source>
        <dbReference type="PROSITE" id="PS51175"/>
    </source>
</evidence>
<organism evidence="2 3">
    <name type="scientific">Cohnella soli</name>
    <dbReference type="NCBI Taxonomy" id="425005"/>
    <lineage>
        <taxon>Bacteria</taxon>
        <taxon>Bacillati</taxon>
        <taxon>Bacillota</taxon>
        <taxon>Bacilli</taxon>
        <taxon>Bacillales</taxon>
        <taxon>Paenibacillaceae</taxon>
        <taxon>Cohnella</taxon>
    </lineage>
</organism>
<keyword evidence="3" id="KW-1185">Reference proteome</keyword>
<dbReference type="PROSITE" id="PS51175">
    <property type="entry name" value="CBM6"/>
    <property type="match status" value="1"/>
</dbReference>
<evidence type="ECO:0000313" key="3">
    <source>
        <dbReference type="Proteomes" id="UP001596113"/>
    </source>
</evidence>
<dbReference type="Gene3D" id="2.60.120.260">
    <property type="entry name" value="Galactose-binding domain-like"/>
    <property type="match status" value="1"/>
</dbReference>
<dbReference type="InterPro" id="IPR008979">
    <property type="entry name" value="Galactose-bd-like_sf"/>
</dbReference>
<dbReference type="InterPro" id="IPR005084">
    <property type="entry name" value="CBM6"/>
</dbReference>
<dbReference type="SUPFAM" id="SSF49785">
    <property type="entry name" value="Galactose-binding domain-like"/>
    <property type="match status" value="1"/>
</dbReference>
<gene>
    <name evidence="2" type="ORF">ACFPOF_11325</name>
</gene>
<dbReference type="EMBL" id="JBHSMI010000023">
    <property type="protein sequence ID" value="MFC5403321.1"/>
    <property type="molecule type" value="Genomic_DNA"/>
</dbReference>
<reference evidence="3" key="1">
    <citation type="journal article" date="2019" name="Int. J. Syst. Evol. Microbiol.">
        <title>The Global Catalogue of Microorganisms (GCM) 10K type strain sequencing project: providing services to taxonomists for standard genome sequencing and annotation.</title>
        <authorList>
            <consortium name="The Broad Institute Genomics Platform"/>
            <consortium name="The Broad Institute Genome Sequencing Center for Infectious Disease"/>
            <person name="Wu L."/>
            <person name="Ma J."/>
        </authorList>
    </citation>
    <scope>NUCLEOTIDE SEQUENCE [LARGE SCALE GENOMIC DNA]</scope>
    <source>
        <strain evidence="3">CGMCC 1.18575</strain>
    </source>
</reference>
<dbReference type="Pfam" id="PF16990">
    <property type="entry name" value="CBM_35"/>
    <property type="match status" value="1"/>
</dbReference>
<dbReference type="Proteomes" id="UP001596113">
    <property type="component" value="Unassembled WGS sequence"/>
</dbReference>
<sequence>MTDNGNAQSLQEVTIDGETYGSGYSGSGYISHLDLATGNSVSTTINVAAAGTHNIDFRYSNGTGASSTLSVHVNGTKIKNVTFPVTGAWNTTWATVTSAFTLNAGNNTIKIQYDAGNGPTDIDYIVVW</sequence>
<proteinExistence type="predicted"/>
<evidence type="ECO:0000313" key="2">
    <source>
        <dbReference type="EMBL" id="MFC5403321.1"/>
    </source>
</evidence>
<comment type="caution">
    <text evidence="2">The sequence shown here is derived from an EMBL/GenBank/DDBJ whole genome shotgun (WGS) entry which is preliminary data.</text>
</comment>